<sequence length="99" mass="11440">MCTKIYKCPNCEFIQVPPTKAIIMSTTSEFSINFVYHNQHSALRNFFTLKENGEHPKLCLTAHVRWVGMRYKMSLLPVKLSFLDFSFAASQESGILFCR</sequence>
<name>A0AAV4PW50_9ARAC</name>
<proteinExistence type="predicted"/>
<evidence type="ECO:0000313" key="2">
    <source>
        <dbReference type="Proteomes" id="UP001054837"/>
    </source>
</evidence>
<comment type="caution">
    <text evidence="1">The sequence shown here is derived from an EMBL/GenBank/DDBJ whole genome shotgun (WGS) entry which is preliminary data.</text>
</comment>
<gene>
    <name evidence="1" type="ORF">CDAR_407941</name>
</gene>
<dbReference type="AlphaFoldDB" id="A0AAV4PW50"/>
<reference evidence="1 2" key="1">
    <citation type="submission" date="2021-06" db="EMBL/GenBank/DDBJ databases">
        <title>Caerostris darwini draft genome.</title>
        <authorList>
            <person name="Kono N."/>
            <person name="Arakawa K."/>
        </authorList>
    </citation>
    <scope>NUCLEOTIDE SEQUENCE [LARGE SCALE GENOMIC DNA]</scope>
</reference>
<dbReference type="Proteomes" id="UP001054837">
    <property type="component" value="Unassembled WGS sequence"/>
</dbReference>
<evidence type="ECO:0000313" key="1">
    <source>
        <dbReference type="EMBL" id="GIY01312.1"/>
    </source>
</evidence>
<organism evidence="1 2">
    <name type="scientific">Caerostris darwini</name>
    <dbReference type="NCBI Taxonomy" id="1538125"/>
    <lineage>
        <taxon>Eukaryota</taxon>
        <taxon>Metazoa</taxon>
        <taxon>Ecdysozoa</taxon>
        <taxon>Arthropoda</taxon>
        <taxon>Chelicerata</taxon>
        <taxon>Arachnida</taxon>
        <taxon>Araneae</taxon>
        <taxon>Araneomorphae</taxon>
        <taxon>Entelegynae</taxon>
        <taxon>Araneoidea</taxon>
        <taxon>Araneidae</taxon>
        <taxon>Caerostris</taxon>
    </lineage>
</organism>
<keyword evidence="2" id="KW-1185">Reference proteome</keyword>
<accession>A0AAV4PW50</accession>
<protein>
    <submittedName>
        <fullName evidence="1">Uncharacterized protein</fullName>
    </submittedName>
</protein>
<dbReference type="EMBL" id="BPLQ01003556">
    <property type="protein sequence ID" value="GIY01312.1"/>
    <property type="molecule type" value="Genomic_DNA"/>
</dbReference>